<evidence type="ECO:0000313" key="15">
    <source>
        <dbReference type="EMBL" id="KAF4617382.1"/>
    </source>
</evidence>
<evidence type="ECO:0000256" key="14">
    <source>
        <dbReference type="SAM" id="Phobius"/>
    </source>
</evidence>
<dbReference type="CDD" id="cd11069">
    <property type="entry name" value="CYP_FUM15-like"/>
    <property type="match status" value="1"/>
</dbReference>
<comment type="pathway">
    <text evidence="3">Secondary metabolite biosynthesis; terpenoid biosynthesis.</text>
</comment>
<evidence type="ECO:0000313" key="16">
    <source>
        <dbReference type="Proteomes" id="UP000521872"/>
    </source>
</evidence>
<gene>
    <name evidence="15" type="ORF">D9613_006311</name>
</gene>
<evidence type="ECO:0000256" key="10">
    <source>
        <dbReference type="ARBA" id="ARBA00023004"/>
    </source>
</evidence>
<dbReference type="Pfam" id="PF00067">
    <property type="entry name" value="p450"/>
    <property type="match status" value="1"/>
</dbReference>
<comment type="cofactor">
    <cofactor evidence="1 13">
        <name>heme</name>
        <dbReference type="ChEBI" id="CHEBI:30413"/>
    </cofactor>
</comment>
<evidence type="ECO:0000256" key="8">
    <source>
        <dbReference type="ARBA" id="ARBA00022989"/>
    </source>
</evidence>
<evidence type="ECO:0008006" key="17">
    <source>
        <dbReference type="Google" id="ProtNLM"/>
    </source>
</evidence>
<keyword evidence="7 13" id="KW-0479">Metal-binding</keyword>
<keyword evidence="8 14" id="KW-1133">Transmembrane helix</keyword>
<evidence type="ECO:0000256" key="2">
    <source>
        <dbReference type="ARBA" id="ARBA00004370"/>
    </source>
</evidence>
<keyword evidence="5 13" id="KW-0349">Heme</keyword>
<organism evidence="15 16">
    <name type="scientific">Agrocybe pediades</name>
    <dbReference type="NCBI Taxonomy" id="84607"/>
    <lineage>
        <taxon>Eukaryota</taxon>
        <taxon>Fungi</taxon>
        <taxon>Dikarya</taxon>
        <taxon>Basidiomycota</taxon>
        <taxon>Agaricomycotina</taxon>
        <taxon>Agaricomycetes</taxon>
        <taxon>Agaricomycetidae</taxon>
        <taxon>Agaricales</taxon>
        <taxon>Agaricineae</taxon>
        <taxon>Strophariaceae</taxon>
        <taxon>Agrocybe</taxon>
    </lineage>
</organism>
<evidence type="ECO:0000256" key="3">
    <source>
        <dbReference type="ARBA" id="ARBA00004721"/>
    </source>
</evidence>
<dbReference type="InterPro" id="IPR050121">
    <property type="entry name" value="Cytochrome_P450_monoxygenase"/>
</dbReference>
<dbReference type="GO" id="GO:0004497">
    <property type="term" value="F:monooxygenase activity"/>
    <property type="evidence" value="ECO:0007669"/>
    <property type="project" value="UniProtKB-KW"/>
</dbReference>
<dbReference type="Gene3D" id="1.10.630.10">
    <property type="entry name" value="Cytochrome P450"/>
    <property type="match status" value="1"/>
</dbReference>
<sequence>MFSTSAVTMITLLLSAVFLSFALLLWRPVIRLLVKSPLDNIPGPTPESYWRGIFGKVFHADAIDFLEDIAKTYGSVSRIPSFMGENWLFIFDPKALQHIVGKEQDAFEETDAFIASNKLAFGDGLLGTLGEQHRKQRKLLNPVFSVGHMREMTPIFYDVAEKLRGTLLKKVQNGPQEVDVASWMSRTALELIAQSGIGYSFDELTEEHAPHEYAIAYKQLSPASYNFVFVRNYLLSTLVKIGSPKFRRYIVDMLPGKNVLELKNIIDVMHNTAVKIYETKKRAIAQGDAALAEQIGRGKDVMSILMRANMSASAEDSIPEEEVVSQISTIMAAGADTTSNALARVLHLLAKNPDVQEKLRHEISEAKEPMAQLEHDRLVNLPYLDAVCREMLRLYPPVYMVPKAAQKDTVLPLHTPIKGLDGSEIREIPIQAGTNVIVGIAAANCNPELWGPDSYEWKPERWLKPLPEAVPQAHIPGVYSHIMTFLAGGRACIGFKFSLIEMKVVVSVLVESFRFSLSDKEIHWQLSEVVAPAVREGGVSRTLLPLIVERV</sequence>
<keyword evidence="10 13" id="KW-0408">Iron</keyword>
<dbReference type="AlphaFoldDB" id="A0A8H4VPN0"/>
<dbReference type="InterPro" id="IPR036396">
    <property type="entry name" value="Cyt_P450_sf"/>
</dbReference>
<accession>A0A8H4VPN0</accession>
<comment type="caution">
    <text evidence="15">The sequence shown here is derived from an EMBL/GenBank/DDBJ whole genome shotgun (WGS) entry which is preliminary data.</text>
</comment>
<evidence type="ECO:0000256" key="11">
    <source>
        <dbReference type="ARBA" id="ARBA00023033"/>
    </source>
</evidence>
<evidence type="ECO:0000256" key="12">
    <source>
        <dbReference type="ARBA" id="ARBA00023136"/>
    </source>
</evidence>
<dbReference type="PANTHER" id="PTHR24305">
    <property type="entry name" value="CYTOCHROME P450"/>
    <property type="match status" value="1"/>
</dbReference>
<dbReference type="PRINTS" id="PR00385">
    <property type="entry name" value="P450"/>
</dbReference>
<keyword evidence="11" id="KW-0503">Monooxygenase</keyword>
<dbReference type="GO" id="GO:0005506">
    <property type="term" value="F:iron ion binding"/>
    <property type="evidence" value="ECO:0007669"/>
    <property type="project" value="InterPro"/>
</dbReference>
<keyword evidence="12 14" id="KW-0472">Membrane</keyword>
<dbReference type="GO" id="GO:0016705">
    <property type="term" value="F:oxidoreductase activity, acting on paired donors, with incorporation or reduction of molecular oxygen"/>
    <property type="evidence" value="ECO:0007669"/>
    <property type="project" value="InterPro"/>
</dbReference>
<protein>
    <recommendedName>
        <fullName evidence="17">Cytochrome P450</fullName>
    </recommendedName>
</protein>
<name>A0A8H4VPN0_9AGAR</name>
<comment type="similarity">
    <text evidence="4">Belongs to the cytochrome P450 family.</text>
</comment>
<evidence type="ECO:0000256" key="13">
    <source>
        <dbReference type="PIRSR" id="PIRSR602401-1"/>
    </source>
</evidence>
<comment type="subcellular location">
    <subcellularLocation>
        <location evidence="2">Membrane</location>
    </subcellularLocation>
</comment>
<feature type="transmembrane region" description="Helical" evidence="14">
    <location>
        <begin position="6"/>
        <end position="26"/>
    </location>
</feature>
<dbReference type="EMBL" id="JAACJL010000030">
    <property type="protein sequence ID" value="KAF4617382.1"/>
    <property type="molecule type" value="Genomic_DNA"/>
</dbReference>
<evidence type="ECO:0000256" key="9">
    <source>
        <dbReference type="ARBA" id="ARBA00023002"/>
    </source>
</evidence>
<keyword evidence="16" id="KW-1185">Reference proteome</keyword>
<evidence type="ECO:0000256" key="6">
    <source>
        <dbReference type="ARBA" id="ARBA00022692"/>
    </source>
</evidence>
<proteinExistence type="inferred from homology"/>
<keyword evidence="6 14" id="KW-0812">Transmembrane</keyword>
<keyword evidence="9" id="KW-0560">Oxidoreductase</keyword>
<dbReference type="PRINTS" id="PR00463">
    <property type="entry name" value="EP450I"/>
</dbReference>
<dbReference type="SUPFAM" id="SSF48264">
    <property type="entry name" value="Cytochrome P450"/>
    <property type="match status" value="1"/>
</dbReference>
<dbReference type="PANTHER" id="PTHR24305:SF166">
    <property type="entry name" value="CYTOCHROME P450 12A4, MITOCHONDRIAL-RELATED"/>
    <property type="match status" value="1"/>
</dbReference>
<dbReference type="InterPro" id="IPR001128">
    <property type="entry name" value="Cyt_P450"/>
</dbReference>
<dbReference type="InterPro" id="IPR002401">
    <property type="entry name" value="Cyt_P450_E_grp-I"/>
</dbReference>
<dbReference type="GO" id="GO:0016020">
    <property type="term" value="C:membrane"/>
    <property type="evidence" value="ECO:0007669"/>
    <property type="project" value="UniProtKB-SubCell"/>
</dbReference>
<dbReference type="Proteomes" id="UP000521872">
    <property type="component" value="Unassembled WGS sequence"/>
</dbReference>
<dbReference type="GO" id="GO:0020037">
    <property type="term" value="F:heme binding"/>
    <property type="evidence" value="ECO:0007669"/>
    <property type="project" value="InterPro"/>
</dbReference>
<evidence type="ECO:0000256" key="5">
    <source>
        <dbReference type="ARBA" id="ARBA00022617"/>
    </source>
</evidence>
<feature type="binding site" description="axial binding residue" evidence="13">
    <location>
        <position position="492"/>
    </location>
    <ligand>
        <name>heme</name>
        <dbReference type="ChEBI" id="CHEBI:30413"/>
    </ligand>
    <ligandPart>
        <name>Fe</name>
        <dbReference type="ChEBI" id="CHEBI:18248"/>
    </ligandPart>
</feature>
<evidence type="ECO:0000256" key="7">
    <source>
        <dbReference type="ARBA" id="ARBA00022723"/>
    </source>
</evidence>
<evidence type="ECO:0000256" key="4">
    <source>
        <dbReference type="ARBA" id="ARBA00010617"/>
    </source>
</evidence>
<reference evidence="15 16" key="1">
    <citation type="submission" date="2019-12" db="EMBL/GenBank/DDBJ databases">
        <authorList>
            <person name="Floudas D."/>
            <person name="Bentzer J."/>
            <person name="Ahren D."/>
            <person name="Johansson T."/>
            <person name="Persson P."/>
            <person name="Tunlid A."/>
        </authorList>
    </citation>
    <scope>NUCLEOTIDE SEQUENCE [LARGE SCALE GENOMIC DNA]</scope>
    <source>
        <strain evidence="15 16">CBS 102.39</strain>
    </source>
</reference>
<evidence type="ECO:0000256" key="1">
    <source>
        <dbReference type="ARBA" id="ARBA00001971"/>
    </source>
</evidence>